<comment type="subcellular location">
    <subcellularLocation>
        <location evidence="6">Cell membrane</location>
        <topology evidence="6">Lipid-anchor</topology>
    </subcellularLocation>
</comment>
<evidence type="ECO:0000259" key="8">
    <source>
        <dbReference type="SMART" id="SM00909"/>
    </source>
</evidence>
<dbReference type="eggNOG" id="COG5401">
    <property type="taxonomic scope" value="Bacteria"/>
</dbReference>
<dbReference type="AlphaFoldDB" id="R7WN10"/>
<dbReference type="Pfam" id="PF25976">
    <property type="entry name" value="LpqB_N"/>
    <property type="match status" value="1"/>
</dbReference>
<dbReference type="SMART" id="SM00909">
    <property type="entry name" value="Germane"/>
    <property type="match status" value="1"/>
</dbReference>
<dbReference type="Pfam" id="PF10646">
    <property type="entry name" value="Germane"/>
    <property type="match status" value="1"/>
</dbReference>
<dbReference type="NCBIfam" id="NF010141">
    <property type="entry name" value="PRK13616.1"/>
    <property type="match status" value="1"/>
</dbReference>
<accession>R7WN10</accession>
<dbReference type="RefSeq" id="WP_010839200.1">
    <property type="nucleotide sequence ID" value="NZ_APMY01000095.1"/>
</dbReference>
<dbReference type="InterPro" id="IPR018910">
    <property type="entry name" value="LpqB_C"/>
</dbReference>
<dbReference type="InterPro" id="IPR059026">
    <property type="entry name" value="LpqB_N"/>
</dbReference>
<feature type="chain" id="PRO_5039031324" description="Lipoprotein LpqB" evidence="7">
    <location>
        <begin position="28"/>
        <end position="589"/>
    </location>
</feature>
<evidence type="ECO:0000313" key="9">
    <source>
        <dbReference type="EMBL" id="EOM75369.1"/>
    </source>
</evidence>
<protein>
    <recommendedName>
        <fullName evidence="6">Lipoprotein LpqB</fullName>
    </recommendedName>
</protein>
<dbReference type="SUPFAM" id="SSF82171">
    <property type="entry name" value="DPP6 N-terminal domain-like"/>
    <property type="match status" value="1"/>
</dbReference>
<keyword evidence="5 6" id="KW-0449">Lipoprotein</keyword>
<sequence length="589" mass="60868">MRARALVALLVGLAVGLTGCASLPSSSAPQAVGTIDRQVPATSIEAPVPGRAPDLLLRDFLGASTDPANRHVAARQFLTDDMSESWDDEASTTIVDKVDVLPEARSSNEATYTIRANKVGQLREGGLYEAEEGSYDARIRLEQADGEWRIAALPPGVVMDRALFLGSYQQRSLYFLDPTGTALVPDPRWISGGDDQLAAQLVGLLVEGPKSALEPGVRTELGDGVTLAGPITKADGRTGAVGVGLGGVRINLQGLGGFDTESRTRLAAQLVWTLSNAEISGPYRLEADGAPLDDRQPDGWSTSDVASFDPLAGANPAIGLHALREGSLVKVDDGGLVPLPGVFGTSGGLRSAALSVDGDLVAGVEDTGRPAPEPGMSLLVGDYGTGESAKALDAGSITRPSWDLDGSSAWVAVNGTTVVRVVRERSTGNLSVVGVDTGAITALGSNISELRLSRDGVRAALIVDGDVYLATVVRGSGGGYSLTAPREIGAGLGSPALSLDWSDGETVVVSRAAPETPVVQIAVDGSRTDALPSRNLTSPVVAVDASPTTELVADARAVFQLNNNDPANDRFWREVPGLTGIRAIPVLPG</sequence>
<organism evidence="9 10">
    <name type="scientific">Rhodococcus rhodnii LMG 5362</name>
    <dbReference type="NCBI Taxonomy" id="1273125"/>
    <lineage>
        <taxon>Bacteria</taxon>
        <taxon>Bacillati</taxon>
        <taxon>Actinomycetota</taxon>
        <taxon>Actinomycetes</taxon>
        <taxon>Mycobacteriales</taxon>
        <taxon>Nocardiaceae</taxon>
        <taxon>Rhodococcus</taxon>
    </lineage>
</organism>
<dbReference type="EMBL" id="APMY01000095">
    <property type="protein sequence ID" value="EOM75369.1"/>
    <property type="molecule type" value="Genomic_DNA"/>
</dbReference>
<dbReference type="Proteomes" id="UP000013525">
    <property type="component" value="Unassembled WGS sequence"/>
</dbReference>
<dbReference type="GO" id="GO:0005886">
    <property type="term" value="C:plasma membrane"/>
    <property type="evidence" value="ECO:0007669"/>
    <property type="project" value="UniProtKB-SubCell"/>
</dbReference>
<keyword evidence="3 6" id="KW-0472">Membrane</keyword>
<gene>
    <name evidence="6" type="primary">lpqB</name>
    <name evidence="9" type="ORF">Rrhod_3167</name>
</gene>
<evidence type="ECO:0000313" key="10">
    <source>
        <dbReference type="Proteomes" id="UP000013525"/>
    </source>
</evidence>
<reference evidence="9 10" key="1">
    <citation type="journal article" date="2013" name="Genome Announc.">
        <title>Draft Genome Sequence of Rhodococcus rhodnii Strain LMG5362, a Symbiont of Rhodnius prolixus (Hemiptera, Reduviidae, Triatominae), the Principle Vector of Trypanosoma cruzi.</title>
        <authorList>
            <person name="Pachebat J.A."/>
            <person name="van Keulen G."/>
            <person name="Whitten M.M."/>
            <person name="Girdwood S."/>
            <person name="Del Sol R."/>
            <person name="Dyson P.J."/>
            <person name="Facey P.D."/>
        </authorList>
    </citation>
    <scope>NUCLEOTIDE SEQUENCE [LARGE SCALE GENOMIC DNA]</scope>
    <source>
        <strain evidence="9 10">LMG 5362</strain>
    </source>
</reference>
<feature type="signal peptide" evidence="7">
    <location>
        <begin position="1"/>
        <end position="27"/>
    </location>
</feature>
<dbReference type="HAMAP" id="MF_01373">
    <property type="entry name" value="LpqB_lipoprot"/>
    <property type="match status" value="1"/>
</dbReference>
<dbReference type="Pfam" id="PF10647">
    <property type="entry name" value="Gmad1"/>
    <property type="match status" value="1"/>
</dbReference>
<name>R7WN10_9NOCA</name>
<dbReference type="InterPro" id="IPR023959">
    <property type="entry name" value="LpqB"/>
</dbReference>
<comment type="caution">
    <text evidence="9">The sequence shown here is derived from an EMBL/GenBank/DDBJ whole genome shotgun (WGS) entry which is preliminary data.</text>
</comment>
<dbReference type="PROSITE" id="PS51257">
    <property type="entry name" value="PROKAR_LIPOPROTEIN"/>
    <property type="match status" value="1"/>
</dbReference>
<evidence type="ECO:0000256" key="7">
    <source>
        <dbReference type="SAM" id="SignalP"/>
    </source>
</evidence>
<keyword evidence="10" id="KW-1185">Reference proteome</keyword>
<dbReference type="PATRIC" id="fig|1273125.3.peg.3009"/>
<dbReference type="InterPro" id="IPR019606">
    <property type="entry name" value="GerMN"/>
</dbReference>
<comment type="similarity">
    <text evidence="6">Belongs to the LpqB lipoprotein family.</text>
</comment>
<evidence type="ECO:0000256" key="1">
    <source>
        <dbReference type="ARBA" id="ARBA00022475"/>
    </source>
</evidence>
<proteinExistence type="inferred from homology"/>
<evidence type="ECO:0000256" key="3">
    <source>
        <dbReference type="ARBA" id="ARBA00023136"/>
    </source>
</evidence>
<evidence type="ECO:0000256" key="2">
    <source>
        <dbReference type="ARBA" id="ARBA00022729"/>
    </source>
</evidence>
<keyword evidence="2 6" id="KW-0732">Signal</keyword>
<keyword evidence="4 6" id="KW-0564">Palmitate</keyword>
<feature type="domain" description="GerMN" evidence="8">
    <location>
        <begin position="198"/>
        <end position="296"/>
    </location>
</feature>
<keyword evidence="1 6" id="KW-1003">Cell membrane</keyword>
<evidence type="ECO:0000256" key="5">
    <source>
        <dbReference type="ARBA" id="ARBA00023288"/>
    </source>
</evidence>
<evidence type="ECO:0000256" key="6">
    <source>
        <dbReference type="HAMAP-Rule" id="MF_01373"/>
    </source>
</evidence>
<evidence type="ECO:0000256" key="4">
    <source>
        <dbReference type="ARBA" id="ARBA00023139"/>
    </source>
</evidence>